<dbReference type="AlphaFoldDB" id="A0A409V6S1"/>
<accession>A0A409V6S1</accession>
<protein>
    <submittedName>
        <fullName evidence="1">Uncharacterized protein</fullName>
    </submittedName>
</protein>
<feature type="non-terminal residue" evidence="1">
    <location>
        <position position="1"/>
    </location>
</feature>
<evidence type="ECO:0000313" key="2">
    <source>
        <dbReference type="Proteomes" id="UP000266721"/>
    </source>
</evidence>
<gene>
    <name evidence="1" type="ORF">AM593_06569</name>
</gene>
<keyword evidence="2" id="KW-1185">Reference proteome</keyword>
<reference evidence="1 2" key="1">
    <citation type="journal article" date="2016" name="PLoS ONE">
        <title>A First Insight into the Genome of the Filter-Feeder Mussel Mytilus galloprovincialis.</title>
        <authorList>
            <person name="Murgarella M."/>
            <person name="Puiu D."/>
            <person name="Novoa B."/>
            <person name="Figueras A."/>
            <person name="Posada D."/>
            <person name="Canchaya C."/>
        </authorList>
    </citation>
    <scope>NUCLEOTIDE SEQUENCE [LARGE SCALE GENOMIC DNA]</scope>
    <source>
        <tissue evidence="1">Muscle</tissue>
    </source>
</reference>
<dbReference type="EMBL" id="KV608060">
    <property type="protein sequence ID" value="OPL20439.1"/>
    <property type="molecule type" value="Genomic_DNA"/>
</dbReference>
<dbReference type="Proteomes" id="UP000266721">
    <property type="component" value="Unassembled WGS sequence"/>
</dbReference>
<feature type="non-terminal residue" evidence="1">
    <location>
        <position position="215"/>
    </location>
</feature>
<evidence type="ECO:0000313" key="1">
    <source>
        <dbReference type="EMBL" id="OPL20439.1"/>
    </source>
</evidence>
<organism evidence="1 2">
    <name type="scientific">Mytilus galloprovincialis</name>
    <name type="common">Mediterranean mussel</name>
    <dbReference type="NCBI Taxonomy" id="29158"/>
    <lineage>
        <taxon>Eukaryota</taxon>
        <taxon>Metazoa</taxon>
        <taxon>Spiralia</taxon>
        <taxon>Lophotrochozoa</taxon>
        <taxon>Mollusca</taxon>
        <taxon>Bivalvia</taxon>
        <taxon>Autobranchia</taxon>
        <taxon>Pteriomorphia</taxon>
        <taxon>Mytilida</taxon>
        <taxon>Mytiloidea</taxon>
        <taxon>Mytilidae</taxon>
        <taxon>Mytilinae</taxon>
        <taxon>Mytilus</taxon>
    </lineage>
</organism>
<name>A0A409V6S1_MYTGA</name>
<sequence length="215" mass="24227">LLECVRKVKNGLNADNQPSILSPERRNLRFAEAEKRRKTSSSSHIKFSSTGALKSLPLDNRFLQEDICICHKNVMYPFSVDPTTTSHIKEKITGAVTKGDKFVIKSVSGDLLGWSNHIVDSAECLLVHSDTAKRRSIHSLCSEVDELVADLTEKLKYVAMGDQDDIADICSLSQLWEVKIEKIRVFIDVTVDQWKDISDPVYKSTTSSDQRLMKQ</sequence>
<proteinExistence type="predicted"/>